<feature type="domain" description="HTH lacI-type" evidence="4">
    <location>
        <begin position="9"/>
        <end position="63"/>
    </location>
</feature>
<dbReference type="PROSITE" id="PS50932">
    <property type="entry name" value="HTH_LACI_2"/>
    <property type="match status" value="1"/>
</dbReference>
<reference evidence="5 6" key="1">
    <citation type="submission" date="2013-10" db="EMBL/GenBank/DDBJ databases">
        <title>Complete genome sequence of Corynebacterium lactis DSM 45799(T), isolated from raw cow milk.</title>
        <authorList>
            <person name="Ruckert C."/>
            <person name="Albersmeier A."/>
            <person name="Lipski A."/>
            <person name="Kalinowski J."/>
        </authorList>
    </citation>
    <scope>NUCLEOTIDE SEQUENCE [LARGE SCALE GENOMIC DNA]</scope>
    <source>
        <strain evidence="5 6">RW2-5</strain>
    </source>
</reference>
<dbReference type="EMBL" id="CP006841">
    <property type="protein sequence ID" value="ALA68051.1"/>
    <property type="molecule type" value="Genomic_DNA"/>
</dbReference>
<dbReference type="CDD" id="cd06279">
    <property type="entry name" value="PBP1_LacI-like"/>
    <property type="match status" value="1"/>
</dbReference>
<keyword evidence="1" id="KW-0805">Transcription regulation</keyword>
<dbReference type="SUPFAM" id="SSF47413">
    <property type="entry name" value="lambda repressor-like DNA-binding domains"/>
    <property type="match status" value="1"/>
</dbReference>
<protein>
    <submittedName>
        <fullName evidence="5">LacI family transcription regulator</fullName>
    </submittedName>
</protein>
<evidence type="ECO:0000256" key="2">
    <source>
        <dbReference type="ARBA" id="ARBA00023125"/>
    </source>
</evidence>
<evidence type="ECO:0000259" key="4">
    <source>
        <dbReference type="PROSITE" id="PS50932"/>
    </source>
</evidence>
<dbReference type="Gene3D" id="3.40.50.2300">
    <property type="match status" value="2"/>
</dbReference>
<dbReference type="Proteomes" id="UP000058446">
    <property type="component" value="Chromosome"/>
</dbReference>
<dbReference type="PANTHER" id="PTHR30146:SF138">
    <property type="entry name" value="TRANSCRIPTIONAL REGULATORY PROTEIN"/>
    <property type="match status" value="1"/>
</dbReference>
<proteinExistence type="predicted"/>
<dbReference type="GO" id="GO:0003700">
    <property type="term" value="F:DNA-binding transcription factor activity"/>
    <property type="evidence" value="ECO:0007669"/>
    <property type="project" value="TreeGrafter"/>
</dbReference>
<dbReference type="RefSeq" id="WP_053412859.1">
    <property type="nucleotide sequence ID" value="NZ_CP006841.1"/>
</dbReference>
<dbReference type="STRING" id="1408189.CLAC_10645"/>
<evidence type="ECO:0000313" key="5">
    <source>
        <dbReference type="EMBL" id="ALA68051.1"/>
    </source>
</evidence>
<sequence length="372" mass="40358">MSNSRRRGTLASIAAELGVSRTTVSNAYNRPDQLSNKLREQILATAERLGYPGPDPMARGLRMRRVGAVGVLFTEHLPFAFEDPASVDFLAGLAEELGEMGDSMLVIPASSQSEGEYDTNLIRQAVVDGFVVYSVADNDPFLATVRSRGLPTVICDQPADVSEIAFVGIDDREAIKPAVRHLTELGHKRVGILSVRLSRDPNDGSVTPKRLAAAHHQVQKNRVEGALEALAEAGIDAGEVPIVERHFNDRKNNKEAAEELMTSHPDLTAVVCTTDTQALAVLEYAKEKGIRVPEELSVTGFDGIERAKMLGLTTVIQPNRDKGRAVGKALAQEIARNNDSHGDTQPAGRVLLQTRFEVGKTTARPTQIGWQK</sequence>
<dbReference type="InterPro" id="IPR010982">
    <property type="entry name" value="Lambda_DNA-bd_dom_sf"/>
</dbReference>
<dbReference type="SUPFAM" id="SSF53822">
    <property type="entry name" value="Periplasmic binding protein-like I"/>
    <property type="match status" value="1"/>
</dbReference>
<dbReference type="CDD" id="cd01392">
    <property type="entry name" value="HTH_LacI"/>
    <property type="match status" value="1"/>
</dbReference>
<keyword evidence="6" id="KW-1185">Reference proteome</keyword>
<dbReference type="PATRIC" id="fig|1408189.4.peg.2142"/>
<dbReference type="PANTHER" id="PTHR30146">
    <property type="entry name" value="LACI-RELATED TRANSCRIPTIONAL REPRESSOR"/>
    <property type="match status" value="1"/>
</dbReference>
<dbReference type="KEGG" id="clw:CLAC_10645"/>
<dbReference type="OrthoDB" id="5171752at2"/>
<dbReference type="InterPro" id="IPR001761">
    <property type="entry name" value="Peripla_BP/Lac1_sug-bd_dom"/>
</dbReference>
<evidence type="ECO:0000313" key="6">
    <source>
        <dbReference type="Proteomes" id="UP000058446"/>
    </source>
</evidence>
<gene>
    <name evidence="5" type="ORF">CLAC_10645</name>
</gene>
<dbReference type="InterPro" id="IPR028082">
    <property type="entry name" value="Peripla_BP_I"/>
</dbReference>
<evidence type="ECO:0000256" key="3">
    <source>
        <dbReference type="ARBA" id="ARBA00023163"/>
    </source>
</evidence>
<evidence type="ECO:0000256" key="1">
    <source>
        <dbReference type="ARBA" id="ARBA00023015"/>
    </source>
</evidence>
<keyword evidence="2" id="KW-0238">DNA-binding</keyword>
<name>A0A0K2H2V3_9CORY</name>
<dbReference type="Gene3D" id="1.10.260.40">
    <property type="entry name" value="lambda repressor-like DNA-binding domains"/>
    <property type="match status" value="1"/>
</dbReference>
<dbReference type="GO" id="GO:0000976">
    <property type="term" value="F:transcription cis-regulatory region binding"/>
    <property type="evidence" value="ECO:0007669"/>
    <property type="project" value="TreeGrafter"/>
</dbReference>
<dbReference type="InterPro" id="IPR000843">
    <property type="entry name" value="HTH_LacI"/>
</dbReference>
<keyword evidence="3" id="KW-0804">Transcription</keyword>
<dbReference type="SMART" id="SM00354">
    <property type="entry name" value="HTH_LACI"/>
    <property type="match status" value="1"/>
</dbReference>
<accession>A0A0K2H2V3</accession>
<dbReference type="Pfam" id="PF00532">
    <property type="entry name" value="Peripla_BP_1"/>
    <property type="match status" value="1"/>
</dbReference>
<dbReference type="AlphaFoldDB" id="A0A0K2H2V3"/>
<organism evidence="5 6">
    <name type="scientific">Corynebacterium lactis RW2-5</name>
    <dbReference type="NCBI Taxonomy" id="1408189"/>
    <lineage>
        <taxon>Bacteria</taxon>
        <taxon>Bacillati</taxon>
        <taxon>Actinomycetota</taxon>
        <taxon>Actinomycetes</taxon>
        <taxon>Mycobacteriales</taxon>
        <taxon>Corynebacteriaceae</taxon>
        <taxon>Corynebacterium</taxon>
    </lineage>
</organism>